<protein>
    <recommendedName>
        <fullName evidence="7 14">Ribonuclease HII</fullName>
        <shortName evidence="14">RNase HII</shortName>
        <ecNumber evidence="6 14">3.1.26.4</ecNumber>
    </recommendedName>
</protein>
<evidence type="ECO:0000256" key="8">
    <source>
        <dbReference type="ARBA" id="ARBA00022490"/>
    </source>
</evidence>
<keyword evidence="10 14" id="KW-0479">Metal-binding</keyword>
<dbReference type="FunFam" id="3.30.420.10:FF:000006">
    <property type="entry name" value="Ribonuclease HII"/>
    <property type="match status" value="1"/>
</dbReference>
<dbReference type="HAMAP" id="MF_00052_B">
    <property type="entry name" value="RNase_HII_B"/>
    <property type="match status" value="1"/>
</dbReference>
<dbReference type="GO" id="GO:0043137">
    <property type="term" value="P:DNA replication, removal of RNA primer"/>
    <property type="evidence" value="ECO:0007669"/>
    <property type="project" value="TreeGrafter"/>
</dbReference>
<comment type="cofactor">
    <cofactor evidence="14 15">
        <name>Mn(2+)</name>
        <dbReference type="ChEBI" id="CHEBI:29035"/>
    </cofactor>
    <cofactor evidence="14 15">
        <name>Mg(2+)</name>
        <dbReference type="ChEBI" id="CHEBI:18420"/>
    </cofactor>
    <text evidence="14 15">Manganese or magnesium. Binds 1 divalent metal ion per monomer in the absence of substrate. May bind a second metal ion after substrate binding.</text>
</comment>
<dbReference type="Gene3D" id="3.30.420.10">
    <property type="entry name" value="Ribonuclease H-like superfamily/Ribonuclease H"/>
    <property type="match status" value="1"/>
</dbReference>
<dbReference type="GO" id="GO:0030145">
    <property type="term" value="F:manganese ion binding"/>
    <property type="evidence" value="ECO:0007669"/>
    <property type="project" value="UniProtKB-UniRule"/>
</dbReference>
<dbReference type="GO" id="GO:0005737">
    <property type="term" value="C:cytoplasm"/>
    <property type="evidence" value="ECO:0007669"/>
    <property type="project" value="UniProtKB-SubCell"/>
</dbReference>
<keyword evidence="8 14" id="KW-0963">Cytoplasm</keyword>
<dbReference type="NCBIfam" id="NF000595">
    <property type="entry name" value="PRK00015.1-3"/>
    <property type="match status" value="1"/>
</dbReference>
<evidence type="ECO:0000313" key="20">
    <source>
        <dbReference type="Proteomes" id="UP000018877"/>
    </source>
</evidence>
<evidence type="ECO:0000256" key="10">
    <source>
        <dbReference type="ARBA" id="ARBA00022723"/>
    </source>
</evidence>
<evidence type="ECO:0000259" key="18">
    <source>
        <dbReference type="PROSITE" id="PS51975"/>
    </source>
</evidence>
<dbReference type="EMBL" id="ALAN01000113">
    <property type="protein sequence ID" value="ETI66951.1"/>
    <property type="molecule type" value="Genomic_DNA"/>
</dbReference>
<organism evidence="19 20">
    <name type="scientific">Neobacillus vireti LMG 21834</name>
    <dbReference type="NCBI Taxonomy" id="1131730"/>
    <lineage>
        <taxon>Bacteria</taxon>
        <taxon>Bacillati</taxon>
        <taxon>Bacillota</taxon>
        <taxon>Bacilli</taxon>
        <taxon>Bacillales</taxon>
        <taxon>Bacillaceae</taxon>
        <taxon>Neobacillus</taxon>
    </lineage>
</organism>
<keyword evidence="20" id="KW-1185">Reference proteome</keyword>
<dbReference type="InterPro" id="IPR001352">
    <property type="entry name" value="RNase_HII/HIII"/>
</dbReference>
<dbReference type="GO" id="GO:0003723">
    <property type="term" value="F:RNA binding"/>
    <property type="evidence" value="ECO:0007669"/>
    <property type="project" value="UniProtKB-UniRule"/>
</dbReference>
<dbReference type="GO" id="GO:0004523">
    <property type="term" value="F:RNA-DNA hybrid ribonuclease activity"/>
    <property type="evidence" value="ECO:0007669"/>
    <property type="project" value="UniProtKB-UniRule"/>
</dbReference>
<keyword evidence="11 14" id="KW-0255">Endonuclease</keyword>
<keyword evidence="13 14" id="KW-0464">Manganese</keyword>
<evidence type="ECO:0000256" key="13">
    <source>
        <dbReference type="ARBA" id="ARBA00023211"/>
    </source>
</evidence>
<evidence type="ECO:0000256" key="1">
    <source>
        <dbReference type="ARBA" id="ARBA00000077"/>
    </source>
</evidence>
<dbReference type="Proteomes" id="UP000018877">
    <property type="component" value="Unassembled WGS sequence"/>
</dbReference>
<keyword evidence="17" id="KW-0175">Coiled coil</keyword>
<dbReference type="RefSeq" id="WP_024030233.1">
    <property type="nucleotide sequence ID" value="NZ_ALAN01000113.1"/>
</dbReference>
<dbReference type="InterPro" id="IPR036397">
    <property type="entry name" value="RNaseH_sf"/>
</dbReference>
<feature type="domain" description="RNase H type-2" evidence="18">
    <location>
        <begin position="72"/>
        <end position="257"/>
    </location>
</feature>
<dbReference type="AlphaFoldDB" id="A0AB94IIS3"/>
<dbReference type="InterPro" id="IPR022898">
    <property type="entry name" value="RNase_HII"/>
</dbReference>
<feature type="binding site" evidence="14 15">
    <location>
        <position position="79"/>
    </location>
    <ligand>
        <name>a divalent metal cation</name>
        <dbReference type="ChEBI" id="CHEBI:60240"/>
    </ligand>
</feature>
<dbReference type="EC" id="3.1.26.4" evidence="6 14"/>
<dbReference type="InterPro" id="IPR024567">
    <property type="entry name" value="RNase_HII/HIII_dom"/>
</dbReference>
<dbReference type="PANTHER" id="PTHR10954:SF18">
    <property type="entry name" value="RIBONUCLEASE HII"/>
    <property type="match status" value="1"/>
</dbReference>
<proteinExistence type="inferred from homology"/>
<dbReference type="NCBIfam" id="NF000594">
    <property type="entry name" value="PRK00015.1-1"/>
    <property type="match status" value="1"/>
</dbReference>
<evidence type="ECO:0000256" key="15">
    <source>
        <dbReference type="PROSITE-ProRule" id="PRU01319"/>
    </source>
</evidence>
<dbReference type="InterPro" id="IPR012337">
    <property type="entry name" value="RNaseH-like_sf"/>
</dbReference>
<comment type="similarity">
    <text evidence="5 14 16">Belongs to the RNase HII family.</text>
</comment>
<evidence type="ECO:0000256" key="14">
    <source>
        <dbReference type="HAMAP-Rule" id="MF_00052"/>
    </source>
</evidence>
<evidence type="ECO:0000256" key="3">
    <source>
        <dbReference type="ARBA" id="ARBA00004065"/>
    </source>
</evidence>
<evidence type="ECO:0000256" key="17">
    <source>
        <dbReference type="SAM" id="Coils"/>
    </source>
</evidence>
<evidence type="ECO:0000256" key="6">
    <source>
        <dbReference type="ARBA" id="ARBA00012180"/>
    </source>
</evidence>
<dbReference type="PROSITE" id="PS51975">
    <property type="entry name" value="RNASE_H_2"/>
    <property type="match status" value="1"/>
</dbReference>
<accession>A0AB94IIS3</accession>
<comment type="catalytic activity">
    <reaction evidence="1 14 15 16">
        <text>Endonucleolytic cleavage to 5'-phosphomonoester.</text>
        <dbReference type="EC" id="3.1.26.4"/>
    </reaction>
</comment>
<evidence type="ECO:0000256" key="4">
    <source>
        <dbReference type="ARBA" id="ARBA00004496"/>
    </source>
</evidence>
<evidence type="ECO:0000256" key="9">
    <source>
        <dbReference type="ARBA" id="ARBA00022722"/>
    </source>
</evidence>
<keyword evidence="9 14" id="KW-0540">Nuclease</keyword>
<evidence type="ECO:0000256" key="7">
    <source>
        <dbReference type="ARBA" id="ARBA00019179"/>
    </source>
</evidence>
<dbReference type="GO" id="GO:0006298">
    <property type="term" value="P:mismatch repair"/>
    <property type="evidence" value="ECO:0007669"/>
    <property type="project" value="TreeGrafter"/>
</dbReference>
<evidence type="ECO:0000256" key="11">
    <source>
        <dbReference type="ARBA" id="ARBA00022759"/>
    </source>
</evidence>
<dbReference type="SUPFAM" id="SSF53098">
    <property type="entry name" value="Ribonuclease H-like"/>
    <property type="match status" value="1"/>
</dbReference>
<comment type="cofactor">
    <cofactor evidence="2">
        <name>Mg(2+)</name>
        <dbReference type="ChEBI" id="CHEBI:18420"/>
    </cofactor>
</comment>
<dbReference type="PANTHER" id="PTHR10954">
    <property type="entry name" value="RIBONUCLEASE H2 SUBUNIT A"/>
    <property type="match status" value="1"/>
</dbReference>
<comment type="function">
    <text evidence="3 14 16">Endonuclease that specifically degrades the RNA of RNA-DNA hybrids.</text>
</comment>
<sequence>MKVQTIAEVARQLANIKDEQDPFLIQILQDERKGVQQIIQKWRKQIAEEQRLKEKFLEMNTYETKWRSNGFELIAGVDEVGRGPLAGPVAAAAVILPADFFLAGIDDSKKLSEKKRLEYDAIIRREALAFSVSMIDANEIDEINIYEAAKKAMKAAIASLQPKPDFLLIDAMKLEIPYASESIIKGDAKSISIAAASIIAKVARDKLMKEISLEYPRYHFQQNMGYGTKEHLNAIQQYGITPYHRKSFAPIKDIIKI</sequence>
<evidence type="ECO:0000256" key="5">
    <source>
        <dbReference type="ARBA" id="ARBA00007383"/>
    </source>
</evidence>
<dbReference type="GO" id="GO:0032299">
    <property type="term" value="C:ribonuclease H2 complex"/>
    <property type="evidence" value="ECO:0007669"/>
    <property type="project" value="TreeGrafter"/>
</dbReference>
<comment type="subcellular location">
    <subcellularLocation>
        <location evidence="4 14">Cytoplasm</location>
    </subcellularLocation>
</comment>
<evidence type="ECO:0000256" key="16">
    <source>
        <dbReference type="RuleBase" id="RU003515"/>
    </source>
</evidence>
<dbReference type="CDD" id="cd07182">
    <property type="entry name" value="RNase_HII_bacteria_HII_like"/>
    <property type="match status" value="1"/>
</dbReference>
<name>A0AB94IIS3_9BACI</name>
<keyword evidence="12 14" id="KW-0378">Hydrolase</keyword>
<evidence type="ECO:0000256" key="2">
    <source>
        <dbReference type="ARBA" id="ARBA00001946"/>
    </source>
</evidence>
<gene>
    <name evidence="14 19" type="primary">rnhB</name>
    <name evidence="19" type="ORF">BAVI_20329</name>
</gene>
<reference evidence="19 20" key="1">
    <citation type="journal article" date="2014" name="Environ. Microbiol.">
        <title>The nitrate-ammonifying and nosZ-carrying bacterium Bacillus vireti is a potent source and sink for nitric and nitrous oxide under high nitrate conditions.</title>
        <authorList>
            <person name="Mania D."/>
            <person name="Heylen K."/>
            <person name="van Spanning R.J."/>
            <person name="Frostegard A."/>
        </authorList>
    </citation>
    <scope>NUCLEOTIDE SEQUENCE [LARGE SCALE GENOMIC DNA]</scope>
    <source>
        <strain evidence="19 20">LMG 21834</strain>
    </source>
</reference>
<evidence type="ECO:0000256" key="12">
    <source>
        <dbReference type="ARBA" id="ARBA00022801"/>
    </source>
</evidence>
<feature type="coiled-coil region" evidence="17">
    <location>
        <begin position="25"/>
        <end position="59"/>
    </location>
</feature>
<comment type="caution">
    <text evidence="19">The sequence shown here is derived from an EMBL/GenBank/DDBJ whole genome shotgun (WGS) entry which is preliminary data.</text>
</comment>
<dbReference type="Pfam" id="PF01351">
    <property type="entry name" value="RNase_HII"/>
    <property type="match status" value="1"/>
</dbReference>
<feature type="binding site" evidence="14 15">
    <location>
        <position position="170"/>
    </location>
    <ligand>
        <name>a divalent metal cation</name>
        <dbReference type="ChEBI" id="CHEBI:60240"/>
    </ligand>
</feature>
<evidence type="ECO:0000313" key="19">
    <source>
        <dbReference type="EMBL" id="ETI66951.1"/>
    </source>
</evidence>
<feature type="binding site" evidence="14 15">
    <location>
        <position position="78"/>
    </location>
    <ligand>
        <name>a divalent metal cation</name>
        <dbReference type="ChEBI" id="CHEBI:60240"/>
    </ligand>
</feature>